<organism evidence="2 3">
    <name type="scientific">Novipirellula aureliae</name>
    <dbReference type="NCBI Taxonomy" id="2527966"/>
    <lineage>
        <taxon>Bacteria</taxon>
        <taxon>Pseudomonadati</taxon>
        <taxon>Planctomycetota</taxon>
        <taxon>Planctomycetia</taxon>
        <taxon>Pirellulales</taxon>
        <taxon>Pirellulaceae</taxon>
        <taxon>Novipirellula</taxon>
    </lineage>
</organism>
<name>A0A5C6DG23_9BACT</name>
<keyword evidence="3" id="KW-1185">Reference proteome</keyword>
<dbReference type="Pfam" id="PF09919">
    <property type="entry name" value="DUF2149"/>
    <property type="match status" value="1"/>
</dbReference>
<dbReference type="InterPro" id="IPR018676">
    <property type="entry name" value="DUF2149"/>
</dbReference>
<evidence type="ECO:0000256" key="1">
    <source>
        <dbReference type="SAM" id="Phobius"/>
    </source>
</evidence>
<dbReference type="AlphaFoldDB" id="A0A5C6DG23"/>
<keyword evidence="1" id="KW-0812">Transmembrane</keyword>
<proteinExistence type="predicted"/>
<dbReference type="RefSeq" id="WP_197172256.1">
    <property type="nucleotide sequence ID" value="NZ_SJPY01000009.1"/>
</dbReference>
<dbReference type="EMBL" id="SJPY01000009">
    <property type="protein sequence ID" value="TWU35740.1"/>
    <property type="molecule type" value="Genomic_DNA"/>
</dbReference>
<gene>
    <name evidence="2" type="ORF">Q31b_51750</name>
</gene>
<protein>
    <recommendedName>
        <fullName evidence="4">DUF2149 domain-containing protein</fullName>
    </recommendedName>
</protein>
<evidence type="ECO:0000313" key="2">
    <source>
        <dbReference type="EMBL" id="TWU35740.1"/>
    </source>
</evidence>
<reference evidence="2 3" key="1">
    <citation type="submission" date="2019-02" db="EMBL/GenBank/DDBJ databases">
        <title>Deep-cultivation of Planctomycetes and their phenomic and genomic characterization uncovers novel biology.</title>
        <authorList>
            <person name="Wiegand S."/>
            <person name="Jogler M."/>
            <person name="Boedeker C."/>
            <person name="Pinto D."/>
            <person name="Vollmers J."/>
            <person name="Rivas-Marin E."/>
            <person name="Kohn T."/>
            <person name="Peeters S.H."/>
            <person name="Heuer A."/>
            <person name="Rast P."/>
            <person name="Oberbeckmann S."/>
            <person name="Bunk B."/>
            <person name="Jeske O."/>
            <person name="Meyerdierks A."/>
            <person name="Storesund J.E."/>
            <person name="Kallscheuer N."/>
            <person name="Luecker S."/>
            <person name="Lage O.M."/>
            <person name="Pohl T."/>
            <person name="Merkel B.J."/>
            <person name="Hornburger P."/>
            <person name="Mueller R.-W."/>
            <person name="Bruemmer F."/>
            <person name="Labrenz M."/>
            <person name="Spormann A.M."/>
            <person name="Op Den Camp H."/>
            <person name="Overmann J."/>
            <person name="Amann R."/>
            <person name="Jetten M.S.M."/>
            <person name="Mascher T."/>
            <person name="Medema M.H."/>
            <person name="Devos D.P."/>
            <person name="Kaster A.-K."/>
            <person name="Ovreas L."/>
            <person name="Rohde M."/>
            <person name="Galperin M.Y."/>
            <person name="Jogler C."/>
        </authorList>
    </citation>
    <scope>NUCLEOTIDE SEQUENCE [LARGE SCALE GENOMIC DNA]</scope>
    <source>
        <strain evidence="2 3">Q31b</strain>
    </source>
</reference>
<keyword evidence="1" id="KW-0472">Membrane</keyword>
<comment type="caution">
    <text evidence="2">The sequence shown here is derived from an EMBL/GenBank/DDBJ whole genome shotgun (WGS) entry which is preliminary data.</text>
</comment>
<accession>A0A5C6DG23</accession>
<dbReference type="Proteomes" id="UP000315471">
    <property type="component" value="Unassembled WGS sequence"/>
</dbReference>
<feature type="transmembrane region" description="Helical" evidence="1">
    <location>
        <begin position="45"/>
        <end position="64"/>
    </location>
</feature>
<sequence length="138" mass="14909">MSSAHPLGTHVRNSKVRRPARHIGYEMAAANDAEPIDPLASMANLFDVAMVFAVALMVALVSYLQMPALLSSKDYTVITNPGKSDMQIIVKEGQEIKHYEANNEVGSGQGELLGKAYRLPDGRVVYVPSDSPAELPAE</sequence>
<evidence type="ECO:0008006" key="4">
    <source>
        <dbReference type="Google" id="ProtNLM"/>
    </source>
</evidence>
<evidence type="ECO:0000313" key="3">
    <source>
        <dbReference type="Proteomes" id="UP000315471"/>
    </source>
</evidence>
<keyword evidence="1" id="KW-1133">Transmembrane helix</keyword>